<evidence type="ECO:0000313" key="7">
    <source>
        <dbReference type="Proteomes" id="UP000007799"/>
    </source>
</evidence>
<organism evidence="7">
    <name type="scientific">Salpingoeca rosetta (strain ATCC 50818 / BSB-021)</name>
    <dbReference type="NCBI Taxonomy" id="946362"/>
    <lineage>
        <taxon>Eukaryota</taxon>
        <taxon>Choanoflagellata</taxon>
        <taxon>Craspedida</taxon>
        <taxon>Salpingoecidae</taxon>
        <taxon>Salpingoeca</taxon>
    </lineage>
</organism>
<keyword evidence="1 3" id="KW-0479">Metal-binding</keyword>
<dbReference type="GO" id="GO:0005506">
    <property type="term" value="F:iron ion binding"/>
    <property type="evidence" value="ECO:0007669"/>
    <property type="project" value="UniProtKB-UniRule"/>
</dbReference>
<dbReference type="KEGG" id="sre:PTSG_01480"/>
<dbReference type="Gene3D" id="2.60.120.650">
    <property type="entry name" value="Cupin"/>
    <property type="match status" value="1"/>
</dbReference>
<keyword evidence="3" id="KW-0805">Transcription regulation</keyword>
<comment type="function">
    <text evidence="3">Oxygenase that can act as both a histone lysine demethylase and a ribosomal histidine hydroxylase.</text>
</comment>
<feature type="signal peptide" evidence="4">
    <location>
        <begin position="1"/>
        <end position="25"/>
    </location>
</feature>
<dbReference type="GO" id="GO:0051864">
    <property type="term" value="F:histone H3K36 demethylase activity"/>
    <property type="evidence" value="ECO:0007669"/>
    <property type="project" value="TreeGrafter"/>
</dbReference>
<evidence type="ECO:0000259" key="5">
    <source>
        <dbReference type="PROSITE" id="PS51184"/>
    </source>
</evidence>
<dbReference type="GO" id="GO:0032453">
    <property type="term" value="F:histone H3K4 demethylase activity"/>
    <property type="evidence" value="ECO:0007669"/>
    <property type="project" value="TreeGrafter"/>
</dbReference>
<feature type="chain" id="PRO_5003288279" description="Bifunctional lysine-specific demethylase and histidyl-hydroxylase" evidence="4">
    <location>
        <begin position="26"/>
        <end position="518"/>
    </location>
</feature>
<dbReference type="InParanoid" id="F2U0G5"/>
<comment type="subcellular location">
    <subcellularLocation>
        <location evidence="3">Nucleus</location>
    </subcellularLocation>
</comment>
<evidence type="ECO:0000256" key="4">
    <source>
        <dbReference type="SAM" id="SignalP"/>
    </source>
</evidence>
<dbReference type="OrthoDB" id="425950at2759"/>
<name>F2U0G5_SALR5</name>
<reference evidence="6" key="1">
    <citation type="submission" date="2009-08" db="EMBL/GenBank/DDBJ databases">
        <title>Annotation of Salpingoeca rosetta.</title>
        <authorList>
            <consortium name="The Broad Institute Genome Sequencing Platform"/>
            <person name="Russ C."/>
            <person name="Cuomo C."/>
            <person name="Burger G."/>
            <person name="Gray M.W."/>
            <person name="Holland P.W.H."/>
            <person name="King N."/>
            <person name="Lang F.B.F."/>
            <person name="Roger A.J."/>
            <person name="Ruiz-Trillo I."/>
            <person name="Young S.K."/>
            <person name="Zeng Q."/>
            <person name="Gargeya S."/>
            <person name="Alvarado L."/>
            <person name="Berlin A."/>
            <person name="Chapman S.B."/>
            <person name="Chen Z."/>
            <person name="Freedman E."/>
            <person name="Gellesch M."/>
            <person name="Goldberg J."/>
            <person name="Griggs A."/>
            <person name="Gujja S."/>
            <person name="Heilman E."/>
            <person name="Heiman D."/>
            <person name="Howarth C."/>
            <person name="Mehta T."/>
            <person name="Neiman D."/>
            <person name="Pearson M."/>
            <person name="Roberts A."/>
            <person name="Saif S."/>
            <person name="Shea T."/>
            <person name="Shenoy N."/>
            <person name="Sisk P."/>
            <person name="Stolte C."/>
            <person name="Sykes S."/>
            <person name="White J."/>
            <person name="Yandava C."/>
            <person name="Haas B."/>
            <person name="Nusbaum C."/>
            <person name="Birren B."/>
        </authorList>
    </citation>
    <scope>NUCLEOTIDE SEQUENCE [LARGE SCALE GENOMIC DNA]</scope>
    <source>
        <strain evidence="6">ATCC 50818</strain>
    </source>
</reference>
<dbReference type="Pfam" id="PF08007">
    <property type="entry name" value="JmjC_2"/>
    <property type="match status" value="1"/>
</dbReference>
<keyword evidence="3" id="KW-0223">Dioxygenase</keyword>
<comment type="cofactor">
    <cofactor evidence="3">
        <name>Fe(2+)</name>
        <dbReference type="ChEBI" id="CHEBI:29033"/>
    </cofactor>
    <text evidence="3">Binds 1 Fe(2+) ion per subunit.</text>
</comment>
<dbReference type="Proteomes" id="UP000007799">
    <property type="component" value="Unassembled WGS sequence"/>
</dbReference>
<dbReference type="InterPro" id="IPR003347">
    <property type="entry name" value="JmjC_dom"/>
</dbReference>
<dbReference type="PANTHER" id="PTHR13096:SF8">
    <property type="entry name" value="RIBOSOMAL OXYGENASE 1"/>
    <property type="match status" value="1"/>
</dbReference>
<dbReference type="EC" id="1.14.11.-" evidence="3"/>
<dbReference type="PANTHER" id="PTHR13096">
    <property type="entry name" value="MINA53 MYC INDUCED NUCLEAR ANTIGEN"/>
    <property type="match status" value="1"/>
</dbReference>
<protein>
    <recommendedName>
        <fullName evidence="3">Bifunctional lysine-specific demethylase and histidyl-hydroxylase</fullName>
        <ecNumber evidence="3">1.14.11.-</ecNumber>
    </recommendedName>
</protein>
<dbReference type="EMBL" id="GL832958">
    <property type="protein sequence ID" value="EGD80893.1"/>
    <property type="molecule type" value="Genomic_DNA"/>
</dbReference>
<keyword evidence="4" id="KW-0732">Signal</keyword>
<evidence type="ECO:0000256" key="1">
    <source>
        <dbReference type="ARBA" id="ARBA00022723"/>
    </source>
</evidence>
<proteinExistence type="inferred from homology"/>
<gene>
    <name evidence="6" type="ORF">PTSG_01480</name>
</gene>
<comment type="similarity">
    <text evidence="3">Belongs to the ROX family.</text>
</comment>
<dbReference type="GO" id="GO:0005730">
    <property type="term" value="C:nucleolus"/>
    <property type="evidence" value="ECO:0007669"/>
    <property type="project" value="TreeGrafter"/>
</dbReference>
<keyword evidence="3" id="KW-0560">Oxidoreductase</keyword>
<dbReference type="RefSeq" id="XP_004997454.1">
    <property type="nucleotide sequence ID" value="XM_004997397.1"/>
</dbReference>
<keyword evidence="7" id="KW-1185">Reference proteome</keyword>
<dbReference type="AlphaFoldDB" id="F2U0G5"/>
<dbReference type="PROSITE" id="PS51184">
    <property type="entry name" value="JMJC"/>
    <property type="match status" value="1"/>
</dbReference>
<accession>F2U0G5</accession>
<sequence>MKGIAATLVAVVVGVLAVLCGWSTALPSEIDCPLHLRAVHDDMHMYMRPSKCTRISNDEEDPDCHCLATGERIVWPHRFQEITDLIVEGRRPLHIARDDPNYYGQLFTSSDFFRFLTFYRHKYEAGFNLVRNGDTVFANDEPVQLGDVLDSIARNGSTAVMTAVHTRDEHIWALSWALERETSLFSATNIYLTPAQSRGFIFHQDVHAVIILQLEGKKHWRLFTPPEERSFPWYHKQEAASQRLTRFFKEEELVGLQEFNFTLHAGDTLIVPRGVIHAAETSDEHSLHLTVSLDDNGFTFVNVIIQALMTFQTHNTLSAATASSLSQHTYESSSTLRIMRESLPTGLDDNARIPTEVVDAIRPRWQSAIDQLQEYCAPRGMCGATKQAFRRLRSDQGLVHGLKLPVMMNCGGHLKAMPDMGSIGRLVTLTGETRVFRRRGVFICALEDLVDEPGSLVPRILGINRKWVMQFSDEDWTLAKQMQEIPVNTVMKVADLPGANPRITAQRYITLGVLAIAD</sequence>
<dbReference type="SUPFAM" id="SSF51197">
    <property type="entry name" value="Clavaminate synthase-like"/>
    <property type="match status" value="1"/>
</dbReference>
<keyword evidence="3" id="KW-0539">Nucleus</keyword>
<evidence type="ECO:0000256" key="3">
    <source>
        <dbReference type="RuleBase" id="RU366061"/>
    </source>
</evidence>
<dbReference type="InterPro" id="IPR039994">
    <property type="entry name" value="NO66-like"/>
</dbReference>
<keyword evidence="2 3" id="KW-0408">Iron</keyword>
<evidence type="ECO:0000313" key="6">
    <source>
        <dbReference type="EMBL" id="EGD80893.1"/>
    </source>
</evidence>
<keyword evidence="3" id="KW-0804">Transcription</keyword>
<dbReference type="GeneID" id="16078051"/>
<evidence type="ECO:0000256" key="2">
    <source>
        <dbReference type="ARBA" id="ARBA00023004"/>
    </source>
</evidence>
<dbReference type="eggNOG" id="KOG3706">
    <property type="taxonomic scope" value="Eukaryota"/>
</dbReference>
<feature type="domain" description="JmjC" evidence="5">
    <location>
        <begin position="166"/>
        <end position="312"/>
    </location>
</feature>